<dbReference type="SUPFAM" id="SSF55331">
    <property type="entry name" value="Tautomerase/MIF"/>
    <property type="match status" value="1"/>
</dbReference>
<dbReference type="Gene3D" id="3.30.429.10">
    <property type="entry name" value="Macrophage Migration Inhibitory Factor"/>
    <property type="match status" value="1"/>
</dbReference>
<accession>A0A650EQ56</accession>
<name>A0A650EQ56_9SPIO</name>
<dbReference type="PANTHER" id="PTHR11954:SF6">
    <property type="entry name" value="MACROPHAGE MIGRATION INHIBITORY FACTOR"/>
    <property type="match status" value="1"/>
</dbReference>
<keyword evidence="2" id="KW-0202">Cytokine</keyword>
<sequence length="113" mass="12455">MPCINAKVSVPLEPEKKDALKADFGKAISLMGKPETYLMVCLEENATIYFGGKKLERGAFVEVSALGQIDSGQSQKMSAEICDILKRRLDIPGDGVYITYQGYKDWGWNGGNF</sequence>
<keyword evidence="4" id="KW-0413">Isomerase</keyword>
<dbReference type="PANTHER" id="PTHR11954">
    <property type="entry name" value="D-DOPACHROME DECARBOXYLASE"/>
    <property type="match status" value="1"/>
</dbReference>
<comment type="subcellular location">
    <subcellularLocation>
        <location evidence="1">Secreted</location>
    </subcellularLocation>
</comment>
<dbReference type="EMBL" id="MN577574">
    <property type="protein sequence ID" value="QGT51408.1"/>
    <property type="molecule type" value="Genomic_DNA"/>
</dbReference>
<protein>
    <recommendedName>
        <fullName evidence="11">L-dopachrome isomerase</fullName>
        <ecNumber evidence="8">5.3.2.1</ecNumber>
        <ecNumber evidence="7">5.3.3.12</ecNumber>
    </recommendedName>
    <alternativeName>
        <fullName evidence="9">L-dopachrome tautomerase</fullName>
    </alternativeName>
    <alternativeName>
        <fullName evidence="10">Phenylpyruvate tautomerase</fullName>
    </alternativeName>
</protein>
<evidence type="ECO:0000256" key="11">
    <source>
        <dbReference type="ARBA" id="ARBA00042730"/>
    </source>
</evidence>
<evidence type="ECO:0000313" key="12">
    <source>
        <dbReference type="EMBL" id="QGT51408.1"/>
    </source>
</evidence>
<dbReference type="GO" id="GO:0005615">
    <property type="term" value="C:extracellular space"/>
    <property type="evidence" value="ECO:0007669"/>
    <property type="project" value="UniProtKB-KW"/>
</dbReference>
<dbReference type="GO" id="GO:0050178">
    <property type="term" value="F:phenylpyruvate tautomerase activity"/>
    <property type="evidence" value="ECO:0007669"/>
    <property type="project" value="UniProtKB-EC"/>
</dbReference>
<comment type="catalytic activity">
    <reaction evidence="5">
        <text>3-phenylpyruvate = enol-phenylpyruvate</text>
        <dbReference type="Rhea" id="RHEA:17097"/>
        <dbReference type="ChEBI" id="CHEBI:16815"/>
        <dbReference type="ChEBI" id="CHEBI:18005"/>
        <dbReference type="EC" id="5.3.2.1"/>
    </reaction>
</comment>
<evidence type="ECO:0000256" key="2">
    <source>
        <dbReference type="ARBA" id="ARBA00022514"/>
    </source>
</evidence>
<comment type="catalytic activity">
    <reaction evidence="6">
        <text>L-dopachrome = 5,6-dihydroxyindole-2-carboxylate</text>
        <dbReference type="Rhea" id="RHEA:13041"/>
        <dbReference type="ChEBI" id="CHEBI:16875"/>
        <dbReference type="ChEBI" id="CHEBI:57509"/>
        <dbReference type="EC" id="5.3.3.12"/>
    </reaction>
</comment>
<evidence type="ECO:0000256" key="6">
    <source>
        <dbReference type="ARBA" id="ARBA00036823"/>
    </source>
</evidence>
<dbReference type="Pfam" id="PF01187">
    <property type="entry name" value="MIF"/>
    <property type="match status" value="1"/>
</dbReference>
<evidence type="ECO:0000256" key="3">
    <source>
        <dbReference type="ARBA" id="ARBA00022525"/>
    </source>
</evidence>
<dbReference type="GO" id="GO:0004167">
    <property type="term" value="F:dopachrome isomerase activity"/>
    <property type="evidence" value="ECO:0007669"/>
    <property type="project" value="UniProtKB-EC"/>
</dbReference>
<evidence type="ECO:0000256" key="7">
    <source>
        <dbReference type="ARBA" id="ARBA00038932"/>
    </source>
</evidence>
<evidence type="ECO:0000256" key="9">
    <source>
        <dbReference type="ARBA" id="ARBA00041631"/>
    </source>
</evidence>
<dbReference type="GO" id="GO:0005125">
    <property type="term" value="F:cytokine activity"/>
    <property type="evidence" value="ECO:0007669"/>
    <property type="project" value="UniProtKB-KW"/>
</dbReference>
<dbReference type="EC" id="5.3.2.1" evidence="8"/>
<dbReference type="InterPro" id="IPR014347">
    <property type="entry name" value="Tautomerase/MIF_sf"/>
</dbReference>
<keyword evidence="3" id="KW-0964">Secreted</keyword>
<dbReference type="AlphaFoldDB" id="A0A650EQ56"/>
<dbReference type="EC" id="5.3.3.12" evidence="7"/>
<organism evidence="12">
    <name type="scientific">uncultured Spirochaetaceae bacterium</name>
    <dbReference type="NCBI Taxonomy" id="201186"/>
    <lineage>
        <taxon>Bacteria</taxon>
        <taxon>Pseudomonadati</taxon>
        <taxon>Spirochaetota</taxon>
        <taxon>Spirochaetia</taxon>
        <taxon>Spirochaetales</taxon>
        <taxon>Spirochaetaceae</taxon>
        <taxon>environmental samples</taxon>
    </lineage>
</organism>
<evidence type="ECO:0000256" key="8">
    <source>
        <dbReference type="ARBA" id="ARBA00039086"/>
    </source>
</evidence>
<dbReference type="InterPro" id="IPR001398">
    <property type="entry name" value="Macrophage_inhib_fac"/>
</dbReference>
<evidence type="ECO:0000256" key="1">
    <source>
        <dbReference type="ARBA" id="ARBA00004613"/>
    </source>
</evidence>
<evidence type="ECO:0000256" key="5">
    <source>
        <dbReference type="ARBA" id="ARBA00036735"/>
    </source>
</evidence>
<evidence type="ECO:0000256" key="4">
    <source>
        <dbReference type="ARBA" id="ARBA00023235"/>
    </source>
</evidence>
<reference evidence="12" key="1">
    <citation type="journal article" date="2020" name="J. ISSAAS">
        <title>Lactobacilli and other gastrointestinal microbiota of Peromyscus leucopus, reservoir host for agents of Lyme disease and other zoonoses in North America.</title>
        <authorList>
            <person name="Milovic A."/>
            <person name="Bassam K."/>
            <person name="Shao H."/>
            <person name="Chatzistamou I."/>
            <person name="Tufts D.M."/>
            <person name="Diuk-Wasser M."/>
            <person name="Barbour A.G."/>
        </authorList>
    </citation>
    <scope>NUCLEOTIDE SEQUENCE</scope>
    <source>
        <strain evidence="12">LL50</strain>
    </source>
</reference>
<evidence type="ECO:0000256" key="10">
    <source>
        <dbReference type="ARBA" id="ARBA00041912"/>
    </source>
</evidence>
<gene>
    <name evidence="12" type="ORF">Unknown280_1000</name>
</gene>
<proteinExistence type="predicted"/>